<dbReference type="OrthoDB" id="194775at2759"/>
<sequence length="99" mass="11543">MMSWKDIKSGPLKYFVKGGKIILAAELACFVGTYLGWRQINHNQDLRFYLYQNQPLILEAYYKFGEQISSESKVREYDMTTWSNAGKLVRNEFCICTIA</sequence>
<organism evidence="2 3">
    <name type="scientific">Cimex lectularius</name>
    <name type="common">Bed bug</name>
    <name type="synonym">Acanthia lectularia</name>
    <dbReference type="NCBI Taxonomy" id="79782"/>
    <lineage>
        <taxon>Eukaryota</taxon>
        <taxon>Metazoa</taxon>
        <taxon>Ecdysozoa</taxon>
        <taxon>Arthropoda</taxon>
        <taxon>Hexapoda</taxon>
        <taxon>Insecta</taxon>
        <taxon>Pterygota</taxon>
        <taxon>Neoptera</taxon>
        <taxon>Paraneoptera</taxon>
        <taxon>Hemiptera</taxon>
        <taxon>Heteroptera</taxon>
        <taxon>Panheteroptera</taxon>
        <taxon>Cimicomorpha</taxon>
        <taxon>Cimicidae</taxon>
        <taxon>Cimex</taxon>
    </lineage>
</organism>
<dbReference type="InterPro" id="IPR037764">
    <property type="entry name" value="CEBPZOS"/>
</dbReference>
<dbReference type="GeneID" id="106672451"/>
<dbReference type="EnsemblMetazoa" id="XM_024228237.1">
    <property type="protein sequence ID" value="XP_024084005.1"/>
    <property type="gene ID" value="LOC106672451"/>
</dbReference>
<name>A0A8I6SIP5_CIMLE</name>
<accession>A0A8I6SIP5</accession>
<reference evidence="2" key="1">
    <citation type="submission" date="2022-01" db="UniProtKB">
        <authorList>
            <consortium name="EnsemblMetazoa"/>
        </authorList>
    </citation>
    <scope>IDENTIFICATION</scope>
</reference>
<keyword evidence="1" id="KW-0812">Transmembrane</keyword>
<keyword evidence="3" id="KW-1185">Reference proteome</keyword>
<evidence type="ECO:0000313" key="2">
    <source>
        <dbReference type="EnsemblMetazoa" id="XP_024084005.1"/>
    </source>
</evidence>
<protein>
    <submittedName>
        <fullName evidence="2">Uncharacterized protein</fullName>
    </submittedName>
</protein>
<evidence type="ECO:0000313" key="3">
    <source>
        <dbReference type="Proteomes" id="UP000494040"/>
    </source>
</evidence>
<dbReference type="PANTHER" id="PTHR38001:SF1">
    <property type="entry name" value="PROTEIN CEBPZOS"/>
    <property type="match status" value="1"/>
</dbReference>
<dbReference type="RefSeq" id="XP_024084005.1">
    <property type="nucleotide sequence ID" value="XM_024228237.1"/>
</dbReference>
<evidence type="ECO:0000256" key="1">
    <source>
        <dbReference type="SAM" id="Phobius"/>
    </source>
</evidence>
<dbReference type="PANTHER" id="PTHR38001">
    <property type="entry name" value="PROTEIN CEBPZOS"/>
    <property type="match status" value="1"/>
</dbReference>
<feature type="transmembrane region" description="Helical" evidence="1">
    <location>
        <begin position="21"/>
        <end position="37"/>
    </location>
</feature>
<keyword evidence="1" id="KW-0472">Membrane</keyword>
<dbReference type="Proteomes" id="UP000494040">
    <property type="component" value="Unassembled WGS sequence"/>
</dbReference>
<keyword evidence="1" id="KW-1133">Transmembrane helix</keyword>
<dbReference type="AlphaFoldDB" id="A0A8I6SIP5"/>
<proteinExistence type="predicted"/>